<dbReference type="PANTHER" id="PTHR30349:SF64">
    <property type="entry name" value="PROPHAGE INTEGRASE INTD-RELATED"/>
    <property type="match status" value="1"/>
</dbReference>
<dbReference type="InterPro" id="IPR013762">
    <property type="entry name" value="Integrase-like_cat_sf"/>
</dbReference>
<keyword evidence="5" id="KW-1185">Reference proteome</keyword>
<dbReference type="InterPro" id="IPR002104">
    <property type="entry name" value="Integrase_catalytic"/>
</dbReference>
<dbReference type="SUPFAM" id="SSF56349">
    <property type="entry name" value="DNA breaking-rejoining enzymes"/>
    <property type="match status" value="1"/>
</dbReference>
<dbReference type="InterPro" id="IPR011010">
    <property type="entry name" value="DNA_brk_join_enz"/>
</dbReference>
<dbReference type="RefSeq" id="WP_231904222.1">
    <property type="nucleotide sequence ID" value="NZ_CAWQKL010000193.1"/>
</dbReference>
<name>A0ABV4LPY8_VIBSP</name>
<dbReference type="InterPro" id="IPR050090">
    <property type="entry name" value="Tyrosine_recombinase_XerCD"/>
</dbReference>
<proteinExistence type="predicted"/>
<evidence type="ECO:0000313" key="5">
    <source>
        <dbReference type="Proteomes" id="UP001569200"/>
    </source>
</evidence>
<dbReference type="PROSITE" id="PS51898">
    <property type="entry name" value="TYR_RECOMBINASE"/>
    <property type="match status" value="1"/>
</dbReference>
<dbReference type="Gene3D" id="1.10.443.10">
    <property type="entry name" value="Intergrase catalytic core"/>
    <property type="match status" value="1"/>
</dbReference>
<evidence type="ECO:0000256" key="2">
    <source>
        <dbReference type="ARBA" id="ARBA00023172"/>
    </source>
</evidence>
<dbReference type="EMBL" id="JBGOOW010000005">
    <property type="protein sequence ID" value="MEZ8180522.1"/>
    <property type="molecule type" value="Genomic_DNA"/>
</dbReference>
<evidence type="ECO:0000256" key="1">
    <source>
        <dbReference type="ARBA" id="ARBA00022908"/>
    </source>
</evidence>
<protein>
    <submittedName>
        <fullName evidence="4">Tyrosine-type recombinase/integrase</fullName>
    </submittedName>
</protein>
<reference evidence="4 5" key="1">
    <citation type="submission" date="2024-06" db="EMBL/GenBank/DDBJ databases">
        <authorList>
            <person name="Steensen K."/>
            <person name="Seneca J."/>
            <person name="Bartlau N."/>
            <person name="Yu A.X."/>
            <person name="Polz M.F."/>
        </authorList>
    </citation>
    <scope>NUCLEOTIDE SEQUENCE [LARGE SCALE GENOMIC DNA]</scope>
    <source>
        <strain evidence="4 5">1F145</strain>
    </source>
</reference>
<accession>A0ABV4LPY8</accession>
<dbReference type="Proteomes" id="UP001569200">
    <property type="component" value="Unassembled WGS sequence"/>
</dbReference>
<comment type="caution">
    <text evidence="4">The sequence shown here is derived from an EMBL/GenBank/DDBJ whole genome shotgun (WGS) entry which is preliminary data.</text>
</comment>
<evidence type="ECO:0000313" key="4">
    <source>
        <dbReference type="EMBL" id="MEZ8180522.1"/>
    </source>
</evidence>
<keyword evidence="1" id="KW-0229">DNA integration</keyword>
<gene>
    <name evidence="4" type="ORF">ACED33_07540</name>
</gene>
<dbReference type="CDD" id="cd00796">
    <property type="entry name" value="INT_Rci_Hp1_C"/>
    <property type="match status" value="1"/>
</dbReference>
<keyword evidence="2" id="KW-0233">DNA recombination</keyword>
<sequence length="451" mass="52511">MSRQKRMVPKSFGDGDYSVVKTTVNKYPKCYFEPSDGNTLKPVLAEQRSPILIDIPLLCDGRGRNVIPANLYIRNKARHSPDNKTLKDYSQALLAFYRYMSIENKNIYDVCSIKEKGVVYKFRDFLLNNIKRDIDGEVKGIYSPSTASSYLLKIVDYYNFMNASRIVEFKEGVFVPFEYKIKSIQKRKSKKSDNKILGHLDRSMGSLIIKTTEITRPFGQIQTVESHKKLSPMTEDDKQVFLAALNDDFSDPKDLMLRTAVETGLRLAEFVTFPQSEVRDPKAQIVKCTISELRNDCLTKSGKERTIDVHFDLMNQLELYRLSKARHKARNKCLIRHNSLFLKSNGYPYQPNTLEKHFEKIRLQIQEEHPDWYYTIHDLRSTFATHWLYDEHVETGKPFDALLGDLAELMGHEDTSMTEKYIKYMNTRENWFKFARRQNQKASENLHGGES</sequence>
<dbReference type="Pfam" id="PF00589">
    <property type="entry name" value="Phage_integrase"/>
    <property type="match status" value="1"/>
</dbReference>
<feature type="domain" description="Tyr recombinase" evidence="3">
    <location>
        <begin position="228"/>
        <end position="436"/>
    </location>
</feature>
<organism evidence="4 5">
    <name type="scientific">Vibrio splendidus</name>
    <dbReference type="NCBI Taxonomy" id="29497"/>
    <lineage>
        <taxon>Bacteria</taxon>
        <taxon>Pseudomonadati</taxon>
        <taxon>Pseudomonadota</taxon>
        <taxon>Gammaproteobacteria</taxon>
        <taxon>Vibrionales</taxon>
        <taxon>Vibrionaceae</taxon>
        <taxon>Vibrio</taxon>
    </lineage>
</organism>
<dbReference type="PANTHER" id="PTHR30349">
    <property type="entry name" value="PHAGE INTEGRASE-RELATED"/>
    <property type="match status" value="1"/>
</dbReference>
<evidence type="ECO:0000259" key="3">
    <source>
        <dbReference type="PROSITE" id="PS51898"/>
    </source>
</evidence>